<evidence type="ECO:0000256" key="1">
    <source>
        <dbReference type="SAM" id="MobiDB-lite"/>
    </source>
</evidence>
<protein>
    <submittedName>
        <fullName evidence="2">Protein LITTLE ZIPPER 3</fullName>
    </submittedName>
</protein>
<dbReference type="PANTHER" id="PTHR33601:SF1">
    <property type="entry name" value="PROTEIN LITTLE ZIPPER 4"/>
    <property type="match status" value="1"/>
</dbReference>
<reference evidence="2" key="1">
    <citation type="submission" date="2020-01" db="EMBL/GenBank/DDBJ databases">
        <title>Genome sequence of Kobresia littledalei, the first chromosome-level genome in the family Cyperaceae.</title>
        <authorList>
            <person name="Qu G."/>
        </authorList>
    </citation>
    <scope>NUCLEOTIDE SEQUENCE</scope>
    <source>
        <strain evidence="2">C.B.Clarke</strain>
        <tissue evidence="2">Leaf</tissue>
    </source>
</reference>
<keyword evidence="3" id="KW-1185">Reference proteome</keyword>
<organism evidence="2 3">
    <name type="scientific">Carex littledalei</name>
    <dbReference type="NCBI Taxonomy" id="544730"/>
    <lineage>
        <taxon>Eukaryota</taxon>
        <taxon>Viridiplantae</taxon>
        <taxon>Streptophyta</taxon>
        <taxon>Embryophyta</taxon>
        <taxon>Tracheophyta</taxon>
        <taxon>Spermatophyta</taxon>
        <taxon>Magnoliopsida</taxon>
        <taxon>Liliopsida</taxon>
        <taxon>Poales</taxon>
        <taxon>Cyperaceae</taxon>
        <taxon>Cyperoideae</taxon>
        <taxon>Cariceae</taxon>
        <taxon>Carex</taxon>
        <taxon>Carex subgen. Euthyceras</taxon>
    </lineage>
</organism>
<evidence type="ECO:0000313" key="3">
    <source>
        <dbReference type="Proteomes" id="UP000623129"/>
    </source>
</evidence>
<gene>
    <name evidence="2" type="ORF">FCM35_KLT02705</name>
</gene>
<dbReference type="AlphaFoldDB" id="A0A833QX42"/>
<dbReference type="OrthoDB" id="785751at2759"/>
<dbReference type="PANTHER" id="PTHR33601">
    <property type="entry name" value="PROTEIN LITTLE ZIPPER 4"/>
    <property type="match status" value="1"/>
</dbReference>
<proteinExistence type="predicted"/>
<evidence type="ECO:0000313" key="2">
    <source>
        <dbReference type="EMBL" id="KAF3331299.1"/>
    </source>
</evidence>
<dbReference type="InterPro" id="IPR039312">
    <property type="entry name" value="ZPR"/>
</dbReference>
<comment type="caution">
    <text evidence="2">The sequence shown here is derived from an EMBL/GenBank/DDBJ whole genome shotgun (WGS) entry which is preliminary data.</text>
</comment>
<name>A0A833QX42_9POAL</name>
<feature type="region of interest" description="Disordered" evidence="1">
    <location>
        <begin position="109"/>
        <end position="158"/>
    </location>
</feature>
<feature type="compositionally biased region" description="Low complexity" evidence="1">
    <location>
        <begin position="109"/>
        <end position="131"/>
    </location>
</feature>
<dbReference type="EMBL" id="SWLB01000012">
    <property type="protein sequence ID" value="KAF3331299.1"/>
    <property type="molecule type" value="Genomic_DNA"/>
</dbReference>
<dbReference type="Proteomes" id="UP000623129">
    <property type="component" value="Unassembled WGS sequence"/>
</dbReference>
<sequence length="158" mass="17299">MTGSGAEAESVSNVATKLADGLQIGADCHADPTKPLRSLLLAQEMRNIAHQSNPTWRLRFFLHCCWGLKGSIEKAKKLWLENYYIMQENERLRKKAKMLKEENEALLAQIKQKQQATSSGSNPNSTSTANAVPPNPNSQLTLHDLSGAQAKAKNGAIS</sequence>
<accession>A0A833QX42</accession>